<comment type="catalytic activity">
    <reaction evidence="1">
        <text>Hydrolysis of alkylated DNA, releasing 3-methyladenine, 3-methylguanine, 7-methylguanine and 7-methyladenine.</text>
        <dbReference type="EC" id="3.2.2.21"/>
    </reaction>
</comment>
<dbReference type="PATRIC" id="fig|935700.4.peg.2379"/>
<dbReference type="PANTHER" id="PTHR43003:SF5">
    <property type="entry name" value="DNA-3-METHYLADENINE GLYCOSYLASE"/>
    <property type="match status" value="1"/>
</dbReference>
<accession>A0A0D1EGJ3</accession>
<dbReference type="PANTHER" id="PTHR43003">
    <property type="entry name" value="DNA-3-METHYLADENINE GLYCOSYLASE"/>
    <property type="match status" value="1"/>
</dbReference>
<evidence type="ECO:0000256" key="2">
    <source>
        <dbReference type="ARBA" id="ARBA00012000"/>
    </source>
</evidence>
<keyword evidence="4" id="KW-0234">DNA repair</keyword>
<dbReference type="EC" id="3.2.2.21" evidence="2"/>
<gene>
    <name evidence="6" type="primary">alkA</name>
    <name evidence="6" type="ORF">jaqu_23120</name>
</gene>
<evidence type="ECO:0000313" key="7">
    <source>
        <dbReference type="Proteomes" id="UP000032232"/>
    </source>
</evidence>
<dbReference type="EMBL" id="JYFE01000041">
    <property type="protein sequence ID" value="KIT16041.1"/>
    <property type="molecule type" value="Genomic_DNA"/>
</dbReference>
<dbReference type="InterPro" id="IPR011257">
    <property type="entry name" value="DNA_glycosylase"/>
</dbReference>
<evidence type="ECO:0000313" key="6">
    <source>
        <dbReference type="EMBL" id="KIT16041.1"/>
    </source>
</evidence>
<dbReference type="Gene3D" id="1.10.340.30">
    <property type="entry name" value="Hypothetical protein, domain 2"/>
    <property type="match status" value="1"/>
</dbReference>
<feature type="domain" description="HhH-GPD" evidence="5">
    <location>
        <begin position="51"/>
        <end position="198"/>
    </location>
</feature>
<dbReference type="GO" id="GO:0006285">
    <property type="term" value="P:base-excision repair, AP site formation"/>
    <property type="evidence" value="ECO:0007669"/>
    <property type="project" value="TreeGrafter"/>
</dbReference>
<dbReference type="GO" id="GO:0006307">
    <property type="term" value="P:DNA alkylation repair"/>
    <property type="evidence" value="ECO:0007669"/>
    <property type="project" value="TreeGrafter"/>
</dbReference>
<dbReference type="GO" id="GO:0032131">
    <property type="term" value="F:alkylated DNA binding"/>
    <property type="evidence" value="ECO:0007669"/>
    <property type="project" value="TreeGrafter"/>
</dbReference>
<dbReference type="Proteomes" id="UP000032232">
    <property type="component" value="Unassembled WGS sequence"/>
</dbReference>
<evidence type="ECO:0000256" key="3">
    <source>
        <dbReference type="ARBA" id="ARBA00022763"/>
    </source>
</evidence>
<sequence>MRIIETPDDVAEGAAWLAAVEPRFAAALRETGPLPLRRRGDGFVALQNAIISQQVSVAAARAISAKCRAAGITGPRKVMWASDDELRACGLSRQKIRYLRELAAARIDWRALRTAPTEEVVETLIRVPGIGRWTAEIYAMFSLGHADVFAPADLALQESARVLFDLPDRPKERPLREMAEAWAPWRSVAARLLWSYYHVAKDREGIA</sequence>
<keyword evidence="7" id="KW-1185">Reference proteome</keyword>
<dbReference type="Pfam" id="PF00730">
    <property type="entry name" value="HhH-GPD"/>
    <property type="match status" value="1"/>
</dbReference>
<keyword evidence="3" id="KW-0227">DNA damage</keyword>
<dbReference type="CDD" id="cd00056">
    <property type="entry name" value="ENDO3c"/>
    <property type="match status" value="1"/>
</dbReference>
<dbReference type="InterPro" id="IPR003265">
    <property type="entry name" value="HhH-GPD_domain"/>
</dbReference>
<evidence type="ECO:0000259" key="5">
    <source>
        <dbReference type="SMART" id="SM00478"/>
    </source>
</evidence>
<protein>
    <recommendedName>
        <fullName evidence="2">DNA-3-methyladenine glycosylase II</fullName>
        <ecNumber evidence="2">3.2.2.21</ecNumber>
    </recommendedName>
</protein>
<dbReference type="SMART" id="SM00478">
    <property type="entry name" value="ENDO3c"/>
    <property type="match status" value="1"/>
</dbReference>
<evidence type="ECO:0000256" key="1">
    <source>
        <dbReference type="ARBA" id="ARBA00000086"/>
    </source>
</evidence>
<dbReference type="GO" id="GO:0043916">
    <property type="term" value="F:DNA-7-methylguanine glycosylase activity"/>
    <property type="evidence" value="ECO:0007669"/>
    <property type="project" value="TreeGrafter"/>
</dbReference>
<dbReference type="InterPro" id="IPR051912">
    <property type="entry name" value="Alkylbase_DNA_Glycosylase/TA"/>
</dbReference>
<keyword evidence="6" id="KW-0378">Hydrolase</keyword>
<keyword evidence="6" id="KW-0326">Glycosidase</keyword>
<dbReference type="GO" id="GO:0008725">
    <property type="term" value="F:DNA-3-methyladenine glycosylase activity"/>
    <property type="evidence" value="ECO:0007669"/>
    <property type="project" value="TreeGrafter"/>
</dbReference>
<dbReference type="STRING" id="935700.jaqu_23120"/>
<name>A0A0D1EGJ3_9RHOB</name>
<dbReference type="AlphaFoldDB" id="A0A0D1EGJ3"/>
<organism evidence="6 7">
    <name type="scientific">Jannaschia aquimarina</name>
    <dbReference type="NCBI Taxonomy" id="935700"/>
    <lineage>
        <taxon>Bacteria</taxon>
        <taxon>Pseudomonadati</taxon>
        <taxon>Pseudomonadota</taxon>
        <taxon>Alphaproteobacteria</taxon>
        <taxon>Rhodobacterales</taxon>
        <taxon>Roseobacteraceae</taxon>
        <taxon>Jannaschia</taxon>
    </lineage>
</organism>
<dbReference type="OrthoDB" id="9785929at2"/>
<proteinExistence type="predicted"/>
<reference evidence="6 7" key="1">
    <citation type="submission" date="2015-02" db="EMBL/GenBank/DDBJ databases">
        <title>Genome Sequence of Jannaschia aquimarina DSM28248, a member of the Roseobacter clade.</title>
        <authorList>
            <person name="Voget S."/>
            <person name="Daniel R."/>
        </authorList>
    </citation>
    <scope>NUCLEOTIDE SEQUENCE [LARGE SCALE GENOMIC DNA]</scope>
    <source>
        <strain evidence="6 7">GSW-M26</strain>
    </source>
</reference>
<dbReference type="Gene3D" id="1.10.1670.40">
    <property type="match status" value="1"/>
</dbReference>
<dbReference type="GO" id="GO:0005737">
    <property type="term" value="C:cytoplasm"/>
    <property type="evidence" value="ECO:0007669"/>
    <property type="project" value="TreeGrafter"/>
</dbReference>
<dbReference type="GO" id="GO:0032993">
    <property type="term" value="C:protein-DNA complex"/>
    <property type="evidence" value="ECO:0007669"/>
    <property type="project" value="TreeGrafter"/>
</dbReference>
<comment type="caution">
    <text evidence="6">The sequence shown here is derived from an EMBL/GenBank/DDBJ whole genome shotgun (WGS) entry which is preliminary data.</text>
</comment>
<evidence type="ECO:0000256" key="4">
    <source>
        <dbReference type="ARBA" id="ARBA00023204"/>
    </source>
</evidence>
<dbReference type="SUPFAM" id="SSF48150">
    <property type="entry name" value="DNA-glycosylase"/>
    <property type="match status" value="1"/>
</dbReference>
<dbReference type="RefSeq" id="WP_043919095.1">
    <property type="nucleotide sequence ID" value="NZ_FZPF01000004.1"/>
</dbReference>